<keyword evidence="4 9" id="KW-0479">Metal-binding</keyword>
<dbReference type="Proteomes" id="UP001229025">
    <property type="component" value="Unassembled WGS sequence"/>
</dbReference>
<comment type="subunit">
    <text evidence="9">Homodimer.</text>
</comment>
<keyword evidence="2 9" id="KW-0963">Cytoplasm</keyword>
<comment type="subcellular location">
    <subcellularLocation>
        <location evidence="9">Cytoplasm</location>
    </subcellularLocation>
</comment>
<feature type="binding site" evidence="9">
    <location>
        <begin position="210"/>
        <end position="214"/>
    </location>
    <ligand>
        <name>ATP</name>
        <dbReference type="ChEBI" id="CHEBI:30616"/>
    </ligand>
</feature>
<evidence type="ECO:0000256" key="9">
    <source>
        <dbReference type="HAMAP-Rule" id="MF_00020"/>
    </source>
</evidence>
<dbReference type="PANTHER" id="PTHR21060:SF21">
    <property type="entry name" value="ACETATE KINASE"/>
    <property type="match status" value="1"/>
</dbReference>
<dbReference type="NCBIfam" id="TIGR00016">
    <property type="entry name" value="ackA"/>
    <property type="match status" value="1"/>
</dbReference>
<evidence type="ECO:0000256" key="6">
    <source>
        <dbReference type="ARBA" id="ARBA00022777"/>
    </source>
</evidence>
<dbReference type="PROSITE" id="PS01075">
    <property type="entry name" value="ACETATE_KINASE_1"/>
    <property type="match status" value="1"/>
</dbReference>
<evidence type="ECO:0000256" key="3">
    <source>
        <dbReference type="ARBA" id="ARBA00022679"/>
    </source>
</evidence>
<evidence type="ECO:0000256" key="8">
    <source>
        <dbReference type="ARBA" id="ARBA00022842"/>
    </source>
</evidence>
<keyword evidence="6 9" id="KW-0418">Kinase</keyword>
<dbReference type="PIRSF" id="PIRSF000722">
    <property type="entry name" value="Acetate_prop_kin"/>
    <property type="match status" value="1"/>
</dbReference>
<feature type="site" description="Transition state stabilizer" evidence="9">
    <location>
        <position position="182"/>
    </location>
</feature>
<dbReference type="InterPro" id="IPR043129">
    <property type="entry name" value="ATPase_NBD"/>
</dbReference>
<evidence type="ECO:0000256" key="5">
    <source>
        <dbReference type="ARBA" id="ARBA00022741"/>
    </source>
</evidence>
<dbReference type="PANTHER" id="PTHR21060">
    <property type="entry name" value="ACETATE KINASE"/>
    <property type="match status" value="1"/>
</dbReference>
<comment type="caution">
    <text evidence="9">Lacks conserved residue(s) required for the propagation of feature annotation.</text>
</comment>
<dbReference type="InterPro" id="IPR000890">
    <property type="entry name" value="Aliphatic_acid_kin_short-chain"/>
</dbReference>
<dbReference type="InterPro" id="IPR004372">
    <property type="entry name" value="Ac/propionate_kinase"/>
</dbReference>
<feature type="binding site" evidence="9">
    <location>
        <position position="381"/>
    </location>
    <ligand>
        <name>Mg(2+)</name>
        <dbReference type="ChEBI" id="CHEBI:18420"/>
    </ligand>
</feature>
<keyword evidence="3 9" id="KW-0808">Transferase</keyword>
<reference evidence="12" key="2">
    <citation type="submission" date="2023-07" db="EMBL/GenBank/DDBJ databases">
        <title>Genome-based characterization of strain KMM 296 and proposal for reclassification of Cobetia litoralis and Cobetia pacifica, and emended description of the species Cobetia amphilecti and Cobetia marina.</title>
        <authorList>
            <person name="Balabanova L."/>
            <person name="Nedashkovskaya O."/>
        </authorList>
    </citation>
    <scope>NUCLEOTIDE SEQUENCE [LARGE SCALE GENOMIC DNA]</scope>
    <source>
        <strain evidence="12">NRIC 0815</strain>
    </source>
</reference>
<name>A0ABT6UQM6_9GAMM</name>
<evidence type="ECO:0000313" key="11">
    <source>
        <dbReference type="EMBL" id="MDI5885008.1"/>
    </source>
</evidence>
<feature type="binding site" evidence="9">
    <location>
        <position position="9"/>
    </location>
    <ligand>
        <name>Mg(2+)</name>
        <dbReference type="ChEBI" id="CHEBI:18420"/>
    </ligand>
</feature>
<protein>
    <recommendedName>
        <fullName evidence="9">Acetate kinase</fullName>
        <ecNumber evidence="9">2.7.2.1</ecNumber>
    </recommendedName>
    <alternativeName>
        <fullName evidence="9">Acetokinase</fullName>
    </alternativeName>
</protein>
<sequence>MTDVTLVLNAGSSSIKFALFPAVEGVQEPVLRGKLSGIGSHPRFTAQTRDGTTPNWDAQLPLHPRASHEDLIPALFDWLERHDDGLTITAAGHRVVHGGREHHGPARVCPTLLDDLAELIPLAPNHQPHSLVAIQCLVDAVPRLPQVVCFDTSFHRTQDSMAQTFALPRALSESGIVRYGFHGLSYQYIADRLPETPLGTRSEGRVIVAHLGNGASLCAMRQRRSVATSMGFTALEGLMMGQRCGSLDPGVLLHLLDGKGMSTTELRHLLYEESGLLGVSGISNDMAELEAHPAPEAREAIEMFCYRAACEMTSLATALGGLDSIVFTAGIGENSALVRHLIIQRLAWLGATLDTDANQRNATSITGKDSALEILVIPTDEEGIIASETRRLLSVQPTSSHRTIQQSRP</sequence>
<evidence type="ECO:0000256" key="7">
    <source>
        <dbReference type="ARBA" id="ARBA00022840"/>
    </source>
</evidence>
<dbReference type="HAMAP" id="MF_00020">
    <property type="entry name" value="Acetate_kinase"/>
    <property type="match status" value="1"/>
</dbReference>
<dbReference type="GeneID" id="97326698"/>
<proteinExistence type="inferred from homology"/>
<dbReference type="GO" id="GO:0008776">
    <property type="term" value="F:acetate kinase activity"/>
    <property type="evidence" value="ECO:0007669"/>
    <property type="project" value="UniProtKB-EC"/>
</dbReference>
<dbReference type="InterPro" id="IPR023865">
    <property type="entry name" value="Aliphatic_acid_kinase_CS"/>
</dbReference>
<comment type="similarity">
    <text evidence="1 9 10">Belongs to the acetokinase family.</text>
</comment>
<dbReference type="EC" id="2.7.2.1" evidence="9"/>
<dbReference type="PRINTS" id="PR00471">
    <property type="entry name" value="ACETATEKNASE"/>
</dbReference>
<comment type="catalytic activity">
    <reaction evidence="9">
        <text>acetate + ATP = acetyl phosphate + ADP</text>
        <dbReference type="Rhea" id="RHEA:11352"/>
        <dbReference type="ChEBI" id="CHEBI:22191"/>
        <dbReference type="ChEBI" id="CHEBI:30089"/>
        <dbReference type="ChEBI" id="CHEBI:30616"/>
        <dbReference type="ChEBI" id="CHEBI:456216"/>
        <dbReference type="EC" id="2.7.2.1"/>
    </reaction>
</comment>
<keyword evidence="12" id="KW-1185">Reference proteome</keyword>
<dbReference type="RefSeq" id="WP_284727010.1">
    <property type="nucleotide sequence ID" value="NZ_CP136695.1"/>
</dbReference>
<comment type="caution">
    <text evidence="11">The sequence shown here is derived from an EMBL/GenBank/DDBJ whole genome shotgun (WGS) entry which is preliminary data.</text>
</comment>
<evidence type="ECO:0000256" key="4">
    <source>
        <dbReference type="ARBA" id="ARBA00022723"/>
    </source>
</evidence>
<accession>A0ABT6UQM6</accession>
<feature type="binding site" evidence="9">
    <location>
        <position position="94"/>
    </location>
    <ligand>
        <name>substrate</name>
    </ligand>
</feature>
<keyword evidence="7 9" id="KW-0067">ATP-binding</keyword>
<keyword evidence="5 9" id="KW-0547">Nucleotide-binding</keyword>
<dbReference type="SUPFAM" id="SSF53067">
    <property type="entry name" value="Actin-like ATPase domain"/>
    <property type="match status" value="2"/>
</dbReference>
<evidence type="ECO:0000256" key="1">
    <source>
        <dbReference type="ARBA" id="ARBA00008748"/>
    </source>
</evidence>
<feature type="site" description="Transition state stabilizer" evidence="9">
    <location>
        <position position="243"/>
    </location>
</feature>
<evidence type="ECO:0000256" key="10">
    <source>
        <dbReference type="RuleBase" id="RU003835"/>
    </source>
</evidence>
<dbReference type="Pfam" id="PF00871">
    <property type="entry name" value="Acetate_kinase"/>
    <property type="match status" value="1"/>
</dbReference>
<gene>
    <name evidence="9" type="primary">ackA</name>
    <name evidence="11" type="ORF">QLT01_11655</name>
</gene>
<evidence type="ECO:0000313" key="12">
    <source>
        <dbReference type="Proteomes" id="UP001229025"/>
    </source>
</evidence>
<comment type="function">
    <text evidence="9">Catalyzes the formation of acetyl phosphate from acetate and ATP. Can also catalyze the reverse reaction.</text>
</comment>
<dbReference type="Gene3D" id="3.30.420.40">
    <property type="match status" value="2"/>
</dbReference>
<feature type="binding site" evidence="9">
    <location>
        <position position="16"/>
    </location>
    <ligand>
        <name>ATP</name>
        <dbReference type="ChEBI" id="CHEBI:30616"/>
    </ligand>
</feature>
<reference evidence="11 12" key="1">
    <citation type="submission" date="2023-04" db="EMBL/GenBank/DDBJ databases">
        <authorList>
            <person name="Otstavnykh N."/>
            <person name="Seitkalieva A."/>
            <person name="Bystritskaya E."/>
        </authorList>
    </citation>
    <scope>NUCLEOTIDE SEQUENCE [LARGE SCALE GENOMIC DNA]</scope>
    <source>
        <strain evidence="11 12">NRIC 0815</strain>
    </source>
</reference>
<dbReference type="EMBL" id="JASCSA010000008">
    <property type="protein sequence ID" value="MDI5885008.1"/>
    <property type="molecule type" value="Genomic_DNA"/>
</dbReference>
<comment type="pathway">
    <text evidence="9">Metabolic intermediate biosynthesis; acetyl-CoA biosynthesis; acetyl-CoA from acetate: step 1/2.</text>
</comment>
<feature type="active site" description="Proton donor/acceptor" evidence="9">
    <location>
        <position position="151"/>
    </location>
</feature>
<evidence type="ECO:0000256" key="2">
    <source>
        <dbReference type="ARBA" id="ARBA00022490"/>
    </source>
</evidence>
<keyword evidence="8 9" id="KW-0460">Magnesium</keyword>
<feature type="binding site" evidence="9">
    <location>
        <begin position="330"/>
        <end position="334"/>
    </location>
    <ligand>
        <name>ATP</name>
        <dbReference type="ChEBI" id="CHEBI:30616"/>
    </ligand>
</feature>
<comment type="cofactor">
    <cofactor evidence="9">
        <name>Mg(2+)</name>
        <dbReference type="ChEBI" id="CHEBI:18420"/>
    </cofactor>
    <cofactor evidence="9">
        <name>Mn(2+)</name>
        <dbReference type="ChEBI" id="CHEBI:29035"/>
    </cofactor>
    <text evidence="9">Mg(2+). Can also accept Mn(2+).</text>
</comment>
<organism evidence="11 12">
    <name type="scientific">Cobetia amphilecti</name>
    <dbReference type="NCBI Taxonomy" id="1055104"/>
    <lineage>
        <taxon>Bacteria</taxon>
        <taxon>Pseudomonadati</taxon>
        <taxon>Pseudomonadota</taxon>
        <taxon>Gammaproteobacteria</taxon>
        <taxon>Oceanospirillales</taxon>
        <taxon>Halomonadaceae</taxon>
        <taxon>Cobetia</taxon>
    </lineage>
</organism>